<comment type="caution">
    <text evidence="1">The sequence shown here is derived from an EMBL/GenBank/DDBJ whole genome shotgun (WGS) entry which is preliminary data.</text>
</comment>
<keyword evidence="2" id="KW-1185">Reference proteome</keyword>
<sequence>MSINNKTNYIQSKWKEGFLPLIDGISFANGDIIIANTYLLTDTENNTSKRYWSPLCDTTIESVEKYGGDAWVCVDIFDGEINYGNGKIVFGDGGMGSDGFVAHTDENGDLIWGIFFTFSNPIVSAKIIDNKLICMSDAKIEVIIQLNDITKISIIEHPFDHEEK</sequence>
<organism evidence="1 2">
    <name type="scientific">Flavobacterium quisquiliarum</name>
    <dbReference type="NCBI Taxonomy" id="1834436"/>
    <lineage>
        <taxon>Bacteria</taxon>
        <taxon>Pseudomonadati</taxon>
        <taxon>Bacteroidota</taxon>
        <taxon>Flavobacteriia</taxon>
        <taxon>Flavobacteriales</taxon>
        <taxon>Flavobacteriaceae</taxon>
        <taxon>Flavobacterium</taxon>
    </lineage>
</organism>
<dbReference type="RefSeq" id="WP_179002799.1">
    <property type="nucleotide sequence ID" value="NZ_JBHSCO010000005.1"/>
</dbReference>
<reference evidence="2" key="1">
    <citation type="journal article" date="2019" name="Int. J. Syst. Evol. Microbiol.">
        <title>The Global Catalogue of Microorganisms (GCM) 10K type strain sequencing project: providing services to taxonomists for standard genome sequencing and annotation.</title>
        <authorList>
            <consortium name="The Broad Institute Genomics Platform"/>
            <consortium name="The Broad Institute Genome Sequencing Center for Infectious Disease"/>
            <person name="Wu L."/>
            <person name="Ma J."/>
        </authorList>
    </citation>
    <scope>NUCLEOTIDE SEQUENCE [LARGE SCALE GENOMIC DNA]</scope>
    <source>
        <strain evidence="2">CGMCC 1.15345</strain>
    </source>
</reference>
<dbReference type="Proteomes" id="UP001595719">
    <property type="component" value="Unassembled WGS sequence"/>
</dbReference>
<name>A0ABV8W7N9_9FLAO</name>
<proteinExistence type="predicted"/>
<gene>
    <name evidence="1" type="ORF">ACFOY0_17240</name>
</gene>
<dbReference type="EMBL" id="JBHSCO010000005">
    <property type="protein sequence ID" value="MFC4392744.1"/>
    <property type="molecule type" value="Genomic_DNA"/>
</dbReference>
<protein>
    <submittedName>
        <fullName evidence="1">Uncharacterized protein</fullName>
    </submittedName>
</protein>
<accession>A0ABV8W7N9</accession>
<evidence type="ECO:0000313" key="1">
    <source>
        <dbReference type="EMBL" id="MFC4392744.1"/>
    </source>
</evidence>
<evidence type="ECO:0000313" key="2">
    <source>
        <dbReference type="Proteomes" id="UP001595719"/>
    </source>
</evidence>